<dbReference type="Pfam" id="PF07690">
    <property type="entry name" value="MFS_1"/>
    <property type="match status" value="1"/>
</dbReference>
<dbReference type="GO" id="GO:0022857">
    <property type="term" value="F:transmembrane transporter activity"/>
    <property type="evidence" value="ECO:0007669"/>
    <property type="project" value="InterPro"/>
</dbReference>
<keyword evidence="2" id="KW-0813">Transport</keyword>
<feature type="transmembrane region" description="Helical" evidence="6">
    <location>
        <begin position="105"/>
        <end position="128"/>
    </location>
</feature>
<reference evidence="8" key="1">
    <citation type="submission" date="2022-07" db="EMBL/GenBank/DDBJ databases">
        <title>Phylogenomic reconstructions and comparative analyses of Kickxellomycotina fungi.</title>
        <authorList>
            <person name="Reynolds N.K."/>
            <person name="Stajich J.E."/>
            <person name="Barry K."/>
            <person name="Grigoriev I.V."/>
            <person name="Crous P."/>
            <person name="Smith M.E."/>
        </authorList>
    </citation>
    <scope>NUCLEOTIDE SEQUENCE</scope>
    <source>
        <strain evidence="8">NBRC 105413</strain>
    </source>
</reference>
<feature type="domain" description="Major facilitator superfamily (MFS) profile" evidence="7">
    <location>
        <begin position="1"/>
        <end position="360"/>
    </location>
</feature>
<evidence type="ECO:0000256" key="6">
    <source>
        <dbReference type="SAM" id="Phobius"/>
    </source>
</evidence>
<keyword evidence="9" id="KW-1185">Reference proteome</keyword>
<keyword evidence="3 6" id="KW-0812">Transmembrane</keyword>
<evidence type="ECO:0000256" key="1">
    <source>
        <dbReference type="ARBA" id="ARBA00004141"/>
    </source>
</evidence>
<evidence type="ECO:0000259" key="7">
    <source>
        <dbReference type="PROSITE" id="PS50850"/>
    </source>
</evidence>
<keyword evidence="4 6" id="KW-1133">Transmembrane helix</keyword>
<dbReference type="GO" id="GO:0016020">
    <property type="term" value="C:membrane"/>
    <property type="evidence" value="ECO:0007669"/>
    <property type="project" value="UniProtKB-SubCell"/>
</dbReference>
<name>A0A9W7XFC6_9FUNG</name>
<keyword evidence="5 6" id="KW-0472">Membrane</keyword>
<dbReference type="InterPro" id="IPR020846">
    <property type="entry name" value="MFS_dom"/>
</dbReference>
<dbReference type="AlphaFoldDB" id="A0A9W7XFC6"/>
<dbReference type="Gene3D" id="1.20.1250.20">
    <property type="entry name" value="MFS general substrate transporter like domains"/>
    <property type="match status" value="1"/>
</dbReference>
<dbReference type="InterPro" id="IPR036259">
    <property type="entry name" value="MFS_trans_sf"/>
</dbReference>
<sequence length="360" mass="39492">MVSEFDTIKDPKDIAFYAGLILTSLSICQTFSVMYWGRLSDKIGRRPVLLMGLFGDTVTILLFGFSKSYKWALITRCLNGICVGNSPVAKSAVAEMSDDTNRPRMMALLPLSWNFGTVFGAAIGGMLANPVDKYPLIFGNSVIFKEFPYLLPCLVSSCLTLTCLIVGIFKFEETLVINKQTVTPAAGRQQSSSTTEATPLLRQEEENVIVAQQQKQPVVTLGQLLTPTVVHIFITNSLMSISTTMSDQLLPIFAATDPSEGGLGFDTRQIGYTFFVSGFAVLYLQLVAYPRWAQKYGTLMCYKYGLVIMTPYFILVPFLSILAATITSSVMSQSIPESVNKFASDNADNAAAANEEEHED</sequence>
<comment type="caution">
    <text evidence="8">The sequence shown here is derived from an EMBL/GenBank/DDBJ whole genome shotgun (WGS) entry which is preliminary data.</text>
</comment>
<dbReference type="InterPro" id="IPR011701">
    <property type="entry name" value="MFS"/>
</dbReference>
<accession>A0A9W7XFC6</accession>
<dbReference type="PROSITE" id="PS50850">
    <property type="entry name" value="MFS"/>
    <property type="match status" value="1"/>
</dbReference>
<feature type="transmembrane region" description="Helical" evidence="6">
    <location>
        <begin position="270"/>
        <end position="289"/>
    </location>
</feature>
<evidence type="ECO:0000256" key="2">
    <source>
        <dbReference type="ARBA" id="ARBA00022448"/>
    </source>
</evidence>
<evidence type="ECO:0000256" key="4">
    <source>
        <dbReference type="ARBA" id="ARBA00022989"/>
    </source>
</evidence>
<dbReference type="EMBL" id="JANBOH010000723">
    <property type="protein sequence ID" value="KAJ1641696.1"/>
    <property type="molecule type" value="Genomic_DNA"/>
</dbReference>
<feature type="transmembrane region" description="Helical" evidence="6">
    <location>
        <begin position="14"/>
        <end position="36"/>
    </location>
</feature>
<dbReference type="Proteomes" id="UP001145021">
    <property type="component" value="Unassembled WGS sequence"/>
</dbReference>
<dbReference type="PANTHER" id="PTHR23504">
    <property type="entry name" value="MAJOR FACILITATOR SUPERFAMILY DOMAIN-CONTAINING PROTEIN 10"/>
    <property type="match status" value="1"/>
</dbReference>
<protein>
    <recommendedName>
        <fullName evidence="7">Major facilitator superfamily (MFS) profile domain-containing protein</fullName>
    </recommendedName>
</protein>
<gene>
    <name evidence="8" type="ORF">LPJ64_006367</name>
</gene>
<feature type="transmembrane region" description="Helical" evidence="6">
    <location>
        <begin position="301"/>
        <end position="326"/>
    </location>
</feature>
<evidence type="ECO:0000313" key="9">
    <source>
        <dbReference type="Proteomes" id="UP001145021"/>
    </source>
</evidence>
<evidence type="ECO:0000256" key="3">
    <source>
        <dbReference type="ARBA" id="ARBA00022692"/>
    </source>
</evidence>
<evidence type="ECO:0000256" key="5">
    <source>
        <dbReference type="ARBA" id="ARBA00023136"/>
    </source>
</evidence>
<feature type="transmembrane region" description="Helical" evidence="6">
    <location>
        <begin position="149"/>
        <end position="169"/>
    </location>
</feature>
<comment type="subcellular location">
    <subcellularLocation>
        <location evidence="1">Membrane</location>
        <topology evidence="1">Multi-pass membrane protein</topology>
    </subcellularLocation>
</comment>
<evidence type="ECO:0000313" key="8">
    <source>
        <dbReference type="EMBL" id="KAJ1641696.1"/>
    </source>
</evidence>
<dbReference type="PANTHER" id="PTHR23504:SF15">
    <property type="entry name" value="MAJOR FACILITATOR SUPERFAMILY (MFS) PROFILE DOMAIN-CONTAINING PROTEIN"/>
    <property type="match status" value="1"/>
</dbReference>
<proteinExistence type="predicted"/>
<organism evidence="8 9">
    <name type="scientific">Coemansia asiatica</name>
    <dbReference type="NCBI Taxonomy" id="1052880"/>
    <lineage>
        <taxon>Eukaryota</taxon>
        <taxon>Fungi</taxon>
        <taxon>Fungi incertae sedis</taxon>
        <taxon>Zoopagomycota</taxon>
        <taxon>Kickxellomycotina</taxon>
        <taxon>Kickxellomycetes</taxon>
        <taxon>Kickxellales</taxon>
        <taxon>Kickxellaceae</taxon>
        <taxon>Coemansia</taxon>
    </lineage>
</organism>
<dbReference type="SUPFAM" id="SSF103473">
    <property type="entry name" value="MFS general substrate transporter"/>
    <property type="match status" value="1"/>
</dbReference>